<evidence type="ECO:0000313" key="4">
    <source>
        <dbReference type="EMBL" id="KZC10942.1"/>
    </source>
</evidence>
<evidence type="ECO:0000256" key="2">
    <source>
        <dbReference type="SAM" id="Phobius"/>
    </source>
</evidence>
<protein>
    <submittedName>
        <fullName evidence="4">Major facilitator superfamily domain-containing protein 12</fullName>
    </submittedName>
</protein>
<feature type="chain" id="PRO_5011977741" evidence="3">
    <location>
        <begin position="16"/>
        <end position="439"/>
    </location>
</feature>
<organism evidence="4 5">
    <name type="scientific">Dufourea novaeangliae</name>
    <name type="common">Sweat bee</name>
    <dbReference type="NCBI Taxonomy" id="178035"/>
    <lineage>
        <taxon>Eukaryota</taxon>
        <taxon>Metazoa</taxon>
        <taxon>Ecdysozoa</taxon>
        <taxon>Arthropoda</taxon>
        <taxon>Hexapoda</taxon>
        <taxon>Insecta</taxon>
        <taxon>Pterygota</taxon>
        <taxon>Neoptera</taxon>
        <taxon>Endopterygota</taxon>
        <taxon>Hymenoptera</taxon>
        <taxon>Apocrita</taxon>
        <taxon>Aculeata</taxon>
        <taxon>Apoidea</taxon>
        <taxon>Anthophila</taxon>
        <taxon>Halictidae</taxon>
        <taxon>Rophitinae</taxon>
        <taxon>Dufourea</taxon>
    </lineage>
</organism>
<dbReference type="Gene3D" id="1.20.1250.20">
    <property type="entry name" value="MFS general substrate transporter like domains"/>
    <property type="match status" value="2"/>
</dbReference>
<sequence length="439" mass="49453">MWFTYLLVFFHLVLGFDATLSGVILLIGQVTDAIATPFVGFYSDKNDQFWLCKYGKRKTWHLIGTLCVLLAFPFIFSPCIGCETAHEWAQLIYYASFVVIFQFGWAAVQISHLSLVPELTPTKRERTELIAIRYSFTVLSNVFVYCITWAVLHVTNNKDSNSQIGPDDAKKFQEILFIGIGIGSLASIFFHVFIKEGVVNNFDGLHRNTRSVSVLLKDARLYQVAFIYMPTRLFINLSQIYVPLYLHETLNMPATSLAVVPLIMFLSSFLMSLIIEKLNTKLGRQMSFYLGVFLGTCACIWIRFGTGITFTKYQIYPISVILGFAGSIMLVTSLGVTSDFIGLDTDNGAFVYGIMSFTDKLSNGLAVMIIQYLTRWISSKNYYRDILVYVCGSSAIFGLIAIIFIKPFSNNAAYSTLSSEQETVAETEPDNLPRQEHVT</sequence>
<reference evidence="4 5" key="1">
    <citation type="submission" date="2015-07" db="EMBL/GenBank/DDBJ databases">
        <title>The genome of Dufourea novaeangliae.</title>
        <authorList>
            <person name="Pan H."/>
            <person name="Kapheim K."/>
        </authorList>
    </citation>
    <scope>NUCLEOTIDE SEQUENCE [LARGE SCALE GENOMIC DNA]</scope>
    <source>
        <strain evidence="4">0120121106</strain>
        <tissue evidence="4">Whole body</tissue>
    </source>
</reference>
<keyword evidence="5" id="KW-1185">Reference proteome</keyword>
<evidence type="ECO:0000256" key="1">
    <source>
        <dbReference type="ARBA" id="ARBA00008335"/>
    </source>
</evidence>
<proteinExistence type="inferred from homology"/>
<feature type="transmembrane region" description="Helical" evidence="2">
    <location>
        <begin position="386"/>
        <end position="405"/>
    </location>
</feature>
<dbReference type="OrthoDB" id="1730117at2759"/>
<keyword evidence="2" id="KW-0472">Membrane</keyword>
<feature type="transmembrane region" description="Helical" evidence="2">
    <location>
        <begin position="131"/>
        <end position="154"/>
    </location>
</feature>
<dbReference type="Proteomes" id="UP000076502">
    <property type="component" value="Unassembled WGS sequence"/>
</dbReference>
<feature type="transmembrane region" description="Helical" evidence="2">
    <location>
        <begin position="175"/>
        <end position="194"/>
    </location>
</feature>
<dbReference type="AlphaFoldDB" id="A0A154PGK0"/>
<evidence type="ECO:0000313" key="5">
    <source>
        <dbReference type="Proteomes" id="UP000076502"/>
    </source>
</evidence>
<dbReference type="Pfam" id="PF13347">
    <property type="entry name" value="MFS_2"/>
    <property type="match status" value="1"/>
</dbReference>
<feature type="transmembrane region" description="Helical" evidence="2">
    <location>
        <begin position="349"/>
        <end position="374"/>
    </location>
</feature>
<keyword evidence="2" id="KW-1133">Transmembrane helix</keyword>
<dbReference type="CDD" id="cd17491">
    <property type="entry name" value="MFS_MFSD12"/>
    <property type="match status" value="1"/>
</dbReference>
<name>A0A154PGK0_DUFNO</name>
<feature type="transmembrane region" description="Helical" evidence="2">
    <location>
        <begin position="287"/>
        <end position="304"/>
    </location>
</feature>
<dbReference type="PANTHER" id="PTHR11328:SF28">
    <property type="entry name" value="MAJOR FACILITATOR SUPERFAMILY DOMAIN-CONTAINING PROTEIN 12"/>
    <property type="match status" value="1"/>
</dbReference>
<dbReference type="STRING" id="178035.A0A154PGK0"/>
<feature type="transmembrane region" description="Helical" evidence="2">
    <location>
        <begin position="91"/>
        <end position="111"/>
    </location>
</feature>
<feature type="transmembrane region" description="Helical" evidence="2">
    <location>
        <begin position="254"/>
        <end position="275"/>
    </location>
</feature>
<accession>A0A154PGK0</accession>
<keyword evidence="3" id="KW-0732">Signal</keyword>
<gene>
    <name evidence="4" type="ORF">WN55_01642</name>
</gene>
<feature type="transmembrane region" description="Helical" evidence="2">
    <location>
        <begin position="221"/>
        <end position="242"/>
    </location>
</feature>
<dbReference type="InterPro" id="IPR039672">
    <property type="entry name" value="MFS_2"/>
</dbReference>
<keyword evidence="2" id="KW-0812">Transmembrane</keyword>
<dbReference type="FunFam" id="1.20.1250.20:FF:000431">
    <property type="entry name" value="Predicted protein"/>
    <property type="match status" value="1"/>
</dbReference>
<feature type="transmembrane region" description="Helical" evidence="2">
    <location>
        <begin position="59"/>
        <end position="79"/>
    </location>
</feature>
<comment type="similarity">
    <text evidence="1">Belongs to the major facilitator superfamily.</text>
</comment>
<dbReference type="GO" id="GO:0015293">
    <property type="term" value="F:symporter activity"/>
    <property type="evidence" value="ECO:0007669"/>
    <property type="project" value="InterPro"/>
</dbReference>
<dbReference type="GO" id="GO:0005886">
    <property type="term" value="C:plasma membrane"/>
    <property type="evidence" value="ECO:0007669"/>
    <property type="project" value="TreeGrafter"/>
</dbReference>
<evidence type="ECO:0000256" key="3">
    <source>
        <dbReference type="SAM" id="SignalP"/>
    </source>
</evidence>
<dbReference type="EMBL" id="KQ434899">
    <property type="protein sequence ID" value="KZC10942.1"/>
    <property type="molecule type" value="Genomic_DNA"/>
</dbReference>
<dbReference type="PANTHER" id="PTHR11328">
    <property type="entry name" value="MAJOR FACILITATOR SUPERFAMILY DOMAIN-CONTAINING PROTEIN"/>
    <property type="match status" value="1"/>
</dbReference>
<dbReference type="GO" id="GO:0008643">
    <property type="term" value="P:carbohydrate transport"/>
    <property type="evidence" value="ECO:0007669"/>
    <property type="project" value="InterPro"/>
</dbReference>
<dbReference type="SUPFAM" id="SSF103473">
    <property type="entry name" value="MFS general substrate transporter"/>
    <property type="match status" value="1"/>
</dbReference>
<feature type="transmembrane region" description="Helical" evidence="2">
    <location>
        <begin position="316"/>
        <end position="337"/>
    </location>
</feature>
<dbReference type="InterPro" id="IPR036259">
    <property type="entry name" value="MFS_trans_sf"/>
</dbReference>
<feature type="signal peptide" evidence="3">
    <location>
        <begin position="1"/>
        <end position="15"/>
    </location>
</feature>